<feature type="transmembrane region" description="Helical" evidence="7">
    <location>
        <begin position="272"/>
        <end position="294"/>
    </location>
</feature>
<evidence type="ECO:0000256" key="1">
    <source>
        <dbReference type="ARBA" id="ARBA00004651"/>
    </source>
</evidence>
<dbReference type="RefSeq" id="WP_115361564.1">
    <property type="nucleotide sequence ID" value="NZ_QDKL01000002.1"/>
</dbReference>
<evidence type="ECO:0000256" key="5">
    <source>
        <dbReference type="ARBA" id="ARBA00022989"/>
    </source>
</evidence>
<evidence type="ECO:0000256" key="7">
    <source>
        <dbReference type="SAM" id="Phobius"/>
    </source>
</evidence>
<evidence type="ECO:0000256" key="4">
    <source>
        <dbReference type="ARBA" id="ARBA00022692"/>
    </source>
</evidence>
<evidence type="ECO:0000256" key="3">
    <source>
        <dbReference type="ARBA" id="ARBA00022475"/>
    </source>
</evidence>
<keyword evidence="4 7" id="KW-0812">Transmembrane</keyword>
<feature type="transmembrane region" description="Helical" evidence="7">
    <location>
        <begin position="179"/>
        <end position="202"/>
    </location>
</feature>
<dbReference type="PANTHER" id="PTHR34184:SF4">
    <property type="entry name" value="UPF0718 PROTEIN YCGR"/>
    <property type="match status" value="1"/>
</dbReference>
<proteinExistence type="inferred from homology"/>
<protein>
    <submittedName>
        <fullName evidence="8">Permease</fullName>
    </submittedName>
</protein>
<keyword evidence="3" id="KW-1003">Cell membrane</keyword>
<accession>A0ABY0IJS7</accession>
<sequence length="356" mass="38446">MGFLTSLWNYILVSAPFLMFGLLAAGIIKAFISVDRIKKAMGGKGIWGAFKASVLGIPLPLCSCAVIPTAATLKKQGASNSATSAFLISTPESGVDSIAMTYGMMDLPMTIIRPVAAFFSAMVAGVLQLVFKTDKFVKNEEPEVKSCCASKKKEVASESFSKKLKDSFKFGYFELVDDMAVWLAFGILAGAFIDFALPANFFDGLHGWAGRGAILLVGIPLYICASATTPIAASLVMKGMSPGMALLFLLVGPATNISNILVIGKYIGKRGVVINVVAIAVVALVFSFLTDYLYQAFTWPLDFKVAHHDHEVSSWWEISLAVVFTLLILRSLLLVELPRRYKLYKANKKQSSSCCG</sequence>
<dbReference type="NCBIfam" id="NF033936">
    <property type="entry name" value="CuZnOut_SO0444"/>
    <property type="match status" value="1"/>
</dbReference>
<dbReference type="InterPro" id="IPR052923">
    <property type="entry name" value="UPF0718"/>
</dbReference>
<comment type="subcellular location">
    <subcellularLocation>
        <location evidence="1">Cell membrane</location>
        <topology evidence="1">Multi-pass membrane protein</topology>
    </subcellularLocation>
</comment>
<evidence type="ECO:0000256" key="6">
    <source>
        <dbReference type="ARBA" id="ARBA00023136"/>
    </source>
</evidence>
<dbReference type="EMBL" id="QDKL01000002">
    <property type="protein sequence ID" value="RZF21804.1"/>
    <property type="molecule type" value="Genomic_DNA"/>
</dbReference>
<evidence type="ECO:0000313" key="9">
    <source>
        <dbReference type="Proteomes" id="UP000443582"/>
    </source>
</evidence>
<dbReference type="Pfam" id="PF03773">
    <property type="entry name" value="ArsP_1"/>
    <property type="match status" value="1"/>
</dbReference>
<keyword evidence="6 7" id="KW-0472">Membrane</keyword>
<dbReference type="Proteomes" id="UP000443582">
    <property type="component" value="Unassembled WGS sequence"/>
</dbReference>
<feature type="transmembrane region" description="Helical" evidence="7">
    <location>
        <begin position="214"/>
        <end position="237"/>
    </location>
</feature>
<feature type="transmembrane region" description="Helical" evidence="7">
    <location>
        <begin position="243"/>
        <end position="263"/>
    </location>
</feature>
<gene>
    <name evidence="8" type="ORF">DAY19_08935</name>
</gene>
<feature type="transmembrane region" description="Helical" evidence="7">
    <location>
        <begin position="314"/>
        <end position="335"/>
    </location>
</feature>
<organism evidence="8 9">
    <name type="scientific">Halobacteriovorax vibrionivorans</name>
    <dbReference type="NCBI Taxonomy" id="2152716"/>
    <lineage>
        <taxon>Bacteria</taxon>
        <taxon>Pseudomonadati</taxon>
        <taxon>Bdellovibrionota</taxon>
        <taxon>Bacteriovoracia</taxon>
        <taxon>Bacteriovoracales</taxon>
        <taxon>Halobacteriovoraceae</taxon>
        <taxon>Halobacteriovorax</taxon>
    </lineage>
</organism>
<comment type="similarity">
    <text evidence="2">Belongs to the UPF0718 family.</text>
</comment>
<keyword evidence="9" id="KW-1185">Reference proteome</keyword>
<dbReference type="PANTHER" id="PTHR34184">
    <property type="entry name" value="UPF0718 PROTEIN YCGR"/>
    <property type="match status" value="1"/>
</dbReference>
<evidence type="ECO:0000256" key="2">
    <source>
        <dbReference type="ARBA" id="ARBA00006386"/>
    </source>
</evidence>
<reference evidence="9" key="1">
    <citation type="journal article" date="2019" name="Int. J. Syst. Evol. Microbiol.">
        <title>Halobacteriovorax valvorus sp. nov., a novel prokaryotic predator isolated from coastal seawater of China.</title>
        <authorList>
            <person name="Chen M.-X."/>
        </authorList>
    </citation>
    <scope>NUCLEOTIDE SEQUENCE [LARGE SCALE GENOMIC DNA]</scope>
    <source>
        <strain evidence="9">BL9</strain>
    </source>
</reference>
<comment type="caution">
    <text evidence="8">The sequence shown here is derived from an EMBL/GenBank/DDBJ whole genome shotgun (WGS) entry which is preliminary data.</text>
</comment>
<keyword evidence="5 7" id="KW-1133">Transmembrane helix</keyword>
<name>A0ABY0IJS7_9BACT</name>
<feature type="transmembrane region" description="Helical" evidence="7">
    <location>
        <begin position="110"/>
        <end position="131"/>
    </location>
</feature>
<evidence type="ECO:0000313" key="8">
    <source>
        <dbReference type="EMBL" id="RZF21804.1"/>
    </source>
</evidence>
<dbReference type="InterPro" id="IPR005524">
    <property type="entry name" value="DUF318"/>
</dbReference>
<feature type="transmembrane region" description="Helical" evidence="7">
    <location>
        <begin position="6"/>
        <end position="32"/>
    </location>
</feature>